<name>A0A8X6FDS2_TRICU</name>
<feature type="compositionally biased region" description="Polar residues" evidence="1">
    <location>
        <begin position="59"/>
        <end position="71"/>
    </location>
</feature>
<evidence type="ECO:0000313" key="2">
    <source>
        <dbReference type="EMBL" id="GFQ76751.1"/>
    </source>
</evidence>
<evidence type="ECO:0000313" key="3">
    <source>
        <dbReference type="Proteomes" id="UP000887116"/>
    </source>
</evidence>
<feature type="region of interest" description="Disordered" evidence="1">
    <location>
        <begin position="50"/>
        <end position="71"/>
    </location>
</feature>
<protein>
    <submittedName>
        <fullName evidence="2">Uncharacterized protein</fullName>
    </submittedName>
</protein>
<reference evidence="2" key="1">
    <citation type="submission" date="2020-07" db="EMBL/GenBank/DDBJ databases">
        <title>Multicomponent nature underlies the extraordinary mechanical properties of spider dragline silk.</title>
        <authorList>
            <person name="Kono N."/>
            <person name="Nakamura H."/>
            <person name="Mori M."/>
            <person name="Yoshida Y."/>
            <person name="Ohtoshi R."/>
            <person name="Malay A.D."/>
            <person name="Moran D.A.P."/>
            <person name="Tomita M."/>
            <person name="Numata K."/>
            <person name="Arakawa K."/>
        </authorList>
    </citation>
    <scope>NUCLEOTIDE SEQUENCE</scope>
</reference>
<dbReference type="EMBL" id="BMAO01021685">
    <property type="protein sequence ID" value="GFQ76751.1"/>
    <property type="molecule type" value="Genomic_DNA"/>
</dbReference>
<keyword evidence="3" id="KW-1185">Reference proteome</keyword>
<accession>A0A8X6FDS2</accession>
<gene>
    <name evidence="2" type="ORF">TNCT_407761</name>
</gene>
<dbReference type="Proteomes" id="UP000887116">
    <property type="component" value="Unassembled WGS sequence"/>
</dbReference>
<proteinExistence type="predicted"/>
<organism evidence="2 3">
    <name type="scientific">Trichonephila clavata</name>
    <name type="common">Joro spider</name>
    <name type="synonym">Nephila clavata</name>
    <dbReference type="NCBI Taxonomy" id="2740835"/>
    <lineage>
        <taxon>Eukaryota</taxon>
        <taxon>Metazoa</taxon>
        <taxon>Ecdysozoa</taxon>
        <taxon>Arthropoda</taxon>
        <taxon>Chelicerata</taxon>
        <taxon>Arachnida</taxon>
        <taxon>Araneae</taxon>
        <taxon>Araneomorphae</taxon>
        <taxon>Entelegynae</taxon>
        <taxon>Araneoidea</taxon>
        <taxon>Nephilidae</taxon>
        <taxon>Trichonephila</taxon>
    </lineage>
</organism>
<comment type="caution">
    <text evidence="2">The sequence shown here is derived from an EMBL/GenBank/DDBJ whole genome shotgun (WGS) entry which is preliminary data.</text>
</comment>
<sequence length="118" mass="13223">MYRNVTNRFGPTKGWASARPSSLSVVGLSHNPLPTVAIGDRRSVTVSDTLRTIEPPGESQLTGRSRSPGRLNSSFLESALWITRLKLAPPPFSSFLLFLVRSAEAKRWWILEMPCVWR</sequence>
<dbReference type="AlphaFoldDB" id="A0A8X6FDS2"/>
<evidence type="ECO:0000256" key="1">
    <source>
        <dbReference type="SAM" id="MobiDB-lite"/>
    </source>
</evidence>
<dbReference type="OrthoDB" id="10271060at2759"/>